<dbReference type="SMART" id="SM00327">
    <property type="entry name" value="VWA"/>
    <property type="match status" value="1"/>
</dbReference>
<evidence type="ECO:0000313" key="2">
    <source>
        <dbReference type="EMBL" id="CAL4122793.1"/>
    </source>
</evidence>
<dbReference type="PROSITE" id="PS50234">
    <property type="entry name" value="VWFA"/>
    <property type="match status" value="1"/>
</dbReference>
<dbReference type="InterPro" id="IPR036465">
    <property type="entry name" value="vWFA_dom_sf"/>
</dbReference>
<dbReference type="Pfam" id="PF00092">
    <property type="entry name" value="VWA"/>
    <property type="match status" value="1"/>
</dbReference>
<organism evidence="2 3">
    <name type="scientific">Meganyctiphanes norvegica</name>
    <name type="common">Northern krill</name>
    <name type="synonym">Thysanopoda norvegica</name>
    <dbReference type="NCBI Taxonomy" id="48144"/>
    <lineage>
        <taxon>Eukaryota</taxon>
        <taxon>Metazoa</taxon>
        <taxon>Ecdysozoa</taxon>
        <taxon>Arthropoda</taxon>
        <taxon>Crustacea</taxon>
        <taxon>Multicrustacea</taxon>
        <taxon>Malacostraca</taxon>
        <taxon>Eumalacostraca</taxon>
        <taxon>Eucarida</taxon>
        <taxon>Euphausiacea</taxon>
        <taxon>Euphausiidae</taxon>
        <taxon>Meganyctiphanes</taxon>
    </lineage>
</organism>
<name>A0AAV2RHF7_MEGNR</name>
<feature type="non-terminal residue" evidence="2">
    <location>
        <position position="1"/>
    </location>
</feature>
<dbReference type="PANTHER" id="PTHR10579">
    <property type="entry name" value="CALCIUM-ACTIVATED CHLORIDE CHANNEL REGULATOR"/>
    <property type="match status" value="1"/>
</dbReference>
<feature type="domain" description="VWFA" evidence="1">
    <location>
        <begin position="111"/>
        <end position="281"/>
    </location>
</feature>
<dbReference type="Gene3D" id="3.40.50.410">
    <property type="entry name" value="von Willebrand factor, type A domain"/>
    <property type="match status" value="1"/>
</dbReference>
<dbReference type="EMBL" id="CAXKWB010020804">
    <property type="protein sequence ID" value="CAL4122793.1"/>
    <property type="molecule type" value="Genomic_DNA"/>
</dbReference>
<proteinExistence type="predicted"/>
<dbReference type="SUPFAM" id="SSF53300">
    <property type="entry name" value="vWA-like"/>
    <property type="match status" value="1"/>
</dbReference>
<evidence type="ECO:0000313" key="3">
    <source>
        <dbReference type="Proteomes" id="UP001497623"/>
    </source>
</evidence>
<dbReference type="Proteomes" id="UP001497623">
    <property type="component" value="Unassembled WGS sequence"/>
</dbReference>
<protein>
    <recommendedName>
        <fullName evidence="1">VWFA domain-containing protein</fullName>
    </recommendedName>
</protein>
<gene>
    <name evidence="2" type="ORF">MNOR_LOCUS23515</name>
</gene>
<feature type="non-terminal residue" evidence="2">
    <location>
        <position position="298"/>
    </location>
</feature>
<dbReference type="InterPro" id="IPR013642">
    <property type="entry name" value="CLCA_N"/>
</dbReference>
<evidence type="ECO:0000259" key="1">
    <source>
        <dbReference type="PROSITE" id="PS50234"/>
    </source>
</evidence>
<dbReference type="InterPro" id="IPR051266">
    <property type="entry name" value="CLCR"/>
</dbReference>
<dbReference type="PANTHER" id="PTHR10579:SF177">
    <property type="entry name" value="CALCIUM-ACTIVATED CHLORIDE CHANNEL REGULATOR 4-LIKE PROTEIN"/>
    <property type="match status" value="1"/>
</dbReference>
<sequence length="298" mass="33064">DRTTLNIPCKYGHYGKPDANCRFQPDLEDNQEVESSILNYLPLRNNISLFCDNDEHHHNIAAPTKQNAFCNRQSTWSVIMQHQDFTGNRNPQIEKAEQVQFQIVKQVSDVNFVLVLDYSGSMNDEQRIQKLQATSQSWIRNDVGDGNSVAIVRFSNKDGTYQLAPLTKITSSNRESLANVIDLKATGGTCIGCGIREALKILQGKINCVILVLTDGEENESPTIQEVNGEVKASGCRAVSVAFGDKASQDLELLALNTDGYTFYANDNDVGIELDDAFTAVLDYEPEQDPLSINIKVL</sequence>
<keyword evidence="3" id="KW-1185">Reference proteome</keyword>
<comment type="caution">
    <text evidence="2">The sequence shown here is derived from an EMBL/GenBank/DDBJ whole genome shotgun (WGS) entry which is preliminary data.</text>
</comment>
<dbReference type="Pfam" id="PF08434">
    <property type="entry name" value="CLCA"/>
    <property type="match status" value="1"/>
</dbReference>
<dbReference type="AlphaFoldDB" id="A0AAV2RHF7"/>
<dbReference type="GO" id="GO:0032991">
    <property type="term" value="C:protein-containing complex"/>
    <property type="evidence" value="ECO:0007669"/>
    <property type="project" value="UniProtKB-ARBA"/>
</dbReference>
<accession>A0AAV2RHF7</accession>
<reference evidence="2 3" key="1">
    <citation type="submission" date="2024-05" db="EMBL/GenBank/DDBJ databases">
        <authorList>
            <person name="Wallberg A."/>
        </authorList>
    </citation>
    <scope>NUCLEOTIDE SEQUENCE [LARGE SCALE GENOMIC DNA]</scope>
</reference>
<dbReference type="InterPro" id="IPR002035">
    <property type="entry name" value="VWF_A"/>
</dbReference>